<gene>
    <name evidence="1" type="primary">rpl32</name>
</gene>
<evidence type="ECO:0000313" key="1">
    <source>
        <dbReference type="EMBL" id="ARO74330.1"/>
    </source>
</evidence>
<geneLocation type="chloroplast" evidence="1"/>
<dbReference type="GeneID" id="37277680"/>
<protein>
    <submittedName>
        <fullName evidence="1">Ribosomal protein L32</fullName>
    </submittedName>
</protein>
<keyword evidence="1" id="KW-0689">Ribosomal protein</keyword>
<accession>A0A2P0QHV9</accession>
<dbReference type="EMBL" id="KY819065">
    <property type="protein sequence ID" value="ARO74330.1"/>
    <property type="molecule type" value="Genomic_DNA"/>
</dbReference>
<dbReference type="GO" id="GO:0005840">
    <property type="term" value="C:ribosome"/>
    <property type="evidence" value="ECO:0007669"/>
    <property type="project" value="UniProtKB-KW"/>
</dbReference>
<proteinExistence type="predicted"/>
<organism evidence="1">
    <name type="scientific">Rhipilia penicilloides</name>
    <dbReference type="NCBI Taxonomy" id="1979422"/>
    <lineage>
        <taxon>Eukaryota</taxon>
        <taxon>Viridiplantae</taxon>
        <taxon>Chlorophyta</taxon>
        <taxon>core chlorophytes</taxon>
        <taxon>Ulvophyceae</taxon>
        <taxon>TCBD clade</taxon>
        <taxon>Bryopsidales</taxon>
        <taxon>Halimedineae</taxon>
        <taxon>Halimedaceae</taxon>
        <taxon>Rhipileae</taxon>
        <taxon>Rhipilia</taxon>
    </lineage>
</organism>
<keyword evidence="1" id="KW-0687">Ribonucleoprotein</keyword>
<dbReference type="RefSeq" id="YP_009472597.1">
    <property type="nucleotide sequence ID" value="NC_037365.1"/>
</dbReference>
<name>A0A2P0QHV9_9CHLO</name>
<keyword evidence="1" id="KW-0150">Chloroplast</keyword>
<reference evidence="1" key="1">
    <citation type="submission" date="2017-03" db="EMBL/GenBank/DDBJ databases">
        <title>Chloroplast genome evolution in siphonous green algae.</title>
        <authorList>
            <person name="Cremen M.C."/>
            <person name="Marcelino V.R."/>
            <person name="Verbruggen H."/>
        </authorList>
    </citation>
    <scope>NUCLEOTIDE SEQUENCE</scope>
</reference>
<dbReference type="AlphaFoldDB" id="A0A2P0QHV9"/>
<keyword evidence="1" id="KW-0934">Plastid</keyword>
<sequence>MSQKNVVQNKNRRKFIGKKKLSKQLFKW</sequence>